<comment type="pathway">
    <text evidence="3 15">Glycan metabolism; L-arabinan degradation.</text>
</comment>
<evidence type="ECO:0000256" key="17">
    <source>
        <dbReference type="PIRSR" id="PIRSR606710-2"/>
    </source>
</evidence>
<dbReference type="InterPro" id="IPR050727">
    <property type="entry name" value="GH43_arabinanases"/>
</dbReference>
<keyword evidence="19" id="KW-1185">Reference proteome</keyword>
<accession>S8AZ41</accession>
<keyword evidence="8" id="KW-0732">Signal</keyword>
<keyword evidence="7" id="KW-0858">Xylan degradation</keyword>
<keyword evidence="12 15" id="KW-0326">Glycosidase</keyword>
<keyword evidence="13" id="KW-0624">Polysaccharide degradation</keyword>
<evidence type="ECO:0000256" key="3">
    <source>
        <dbReference type="ARBA" id="ARBA00004834"/>
    </source>
</evidence>
<dbReference type="GO" id="GO:0045493">
    <property type="term" value="P:xylan catabolic process"/>
    <property type="evidence" value="ECO:0007669"/>
    <property type="project" value="UniProtKB-KW"/>
</dbReference>
<evidence type="ECO:0000256" key="9">
    <source>
        <dbReference type="ARBA" id="ARBA00022801"/>
    </source>
</evidence>
<dbReference type="InterPro" id="IPR006710">
    <property type="entry name" value="Glyco_hydro_43"/>
</dbReference>
<keyword evidence="11" id="KW-0119">Carbohydrate metabolism</keyword>
<keyword evidence="10" id="KW-0325">Glycoprotein</keyword>
<evidence type="ECO:0000256" key="1">
    <source>
        <dbReference type="ARBA" id="ARBA00000375"/>
    </source>
</evidence>
<dbReference type="CDD" id="cd18831">
    <property type="entry name" value="GH43_AnAbnA-like"/>
    <property type="match status" value="1"/>
</dbReference>
<keyword evidence="9 15" id="KW-0378">Hydrolase</keyword>
<evidence type="ECO:0000256" key="8">
    <source>
        <dbReference type="ARBA" id="ARBA00022729"/>
    </source>
</evidence>
<evidence type="ECO:0000313" key="18">
    <source>
        <dbReference type="EMBL" id="EPS31708.1"/>
    </source>
</evidence>
<dbReference type="PANTHER" id="PTHR43301">
    <property type="entry name" value="ARABINAN ENDO-1,5-ALPHA-L-ARABINOSIDASE"/>
    <property type="match status" value="1"/>
</dbReference>
<dbReference type="STRING" id="933388.S8AZ41"/>
<dbReference type="Gene3D" id="2.115.10.20">
    <property type="entry name" value="Glycosyl hydrolase domain, family 43"/>
    <property type="match status" value="1"/>
</dbReference>
<protein>
    <recommendedName>
        <fullName evidence="5 15">Arabinan endo-1,5-alpha-L-arabinosidase</fullName>
        <ecNumber evidence="5 15">3.2.1.99</ecNumber>
    </recommendedName>
</protein>
<name>S8AZ41_PENO1</name>
<proteinExistence type="inferred from homology"/>
<evidence type="ECO:0000256" key="16">
    <source>
        <dbReference type="PIRSR" id="PIRSR606710-1"/>
    </source>
</evidence>
<comment type="subcellular location">
    <subcellularLocation>
        <location evidence="2">Secreted</location>
    </subcellularLocation>
</comment>
<comment type="similarity">
    <text evidence="4 15">Belongs to the glycosyl hydrolase 43 family.</text>
</comment>
<dbReference type="PhylomeDB" id="S8AZ41"/>
<dbReference type="GO" id="GO:0031222">
    <property type="term" value="P:arabinan catabolic process"/>
    <property type="evidence" value="ECO:0007669"/>
    <property type="project" value="UniProtKB-UniPathway"/>
</dbReference>
<evidence type="ECO:0000256" key="13">
    <source>
        <dbReference type="ARBA" id="ARBA00023326"/>
    </source>
</evidence>
<gene>
    <name evidence="18" type="ORF">PDE_06665</name>
</gene>
<dbReference type="HOGENOM" id="CLU_009397_5_0_1"/>
<dbReference type="EMBL" id="KB644414">
    <property type="protein sequence ID" value="EPS31708.1"/>
    <property type="molecule type" value="Genomic_DNA"/>
</dbReference>
<dbReference type="InterPro" id="IPR023296">
    <property type="entry name" value="Glyco_hydro_beta-prop_sf"/>
</dbReference>
<dbReference type="AlphaFoldDB" id="S8AZ41"/>
<evidence type="ECO:0000256" key="7">
    <source>
        <dbReference type="ARBA" id="ARBA00022651"/>
    </source>
</evidence>
<evidence type="ECO:0000256" key="15">
    <source>
        <dbReference type="PIRNR" id="PIRNR026534"/>
    </source>
</evidence>
<comment type="catalytic activity">
    <reaction evidence="1 15">
        <text>Endohydrolysis of (1-&gt;5)-alpha-arabinofuranosidic linkages in (1-&gt;5)-arabinans.</text>
        <dbReference type="EC" id="3.2.1.99"/>
    </reaction>
</comment>
<evidence type="ECO:0000313" key="19">
    <source>
        <dbReference type="Proteomes" id="UP000019376"/>
    </source>
</evidence>
<dbReference type="EC" id="3.2.1.99" evidence="5 15"/>
<dbReference type="PANTHER" id="PTHR43301:SF4">
    <property type="entry name" value="ARABINAN ENDO-1,5-ALPHA-L-ARABINOSIDASE B"/>
    <property type="match status" value="1"/>
</dbReference>
<dbReference type="eggNOG" id="ENOG502S2VU">
    <property type="taxonomic scope" value="Eukaryota"/>
</dbReference>
<sequence>MSVRWSCSFRRFVHHIRRAEAHNDLSDTGASVTFPPPRQTQQRTHDPSIILVGNTFYLYNVGEHIIIHTASKLNGPWKRVGSVLDENSVIPKGDRAAPWAPTVVAFQETFYCYYSVSKAGCRDSAVGVATSDSPGPGSWLDHGIVVQTGTGKYSDRAPYNVSNAIDPATLILTDGSAYLTYGSYWTGIYQVPLTKDLLSPVSTTQPDTRHLAYEPQALGPPNPNADSICGDPTGPHAIEGAFTSYHSPYYYLWLSHGRCCDLDRGTLPTEGAEYSIRVGRSQSPRGPYFDRNGTDLVNGGGTVIYGSNGDTYAPGGQGVIQVNGTDFLYYHYQNKSVSLAFSDALLGFNPLEYVNGWPVVKA</sequence>
<evidence type="ECO:0000256" key="10">
    <source>
        <dbReference type="ARBA" id="ARBA00023180"/>
    </source>
</evidence>
<evidence type="ECO:0000256" key="4">
    <source>
        <dbReference type="ARBA" id="ARBA00009865"/>
    </source>
</evidence>
<evidence type="ECO:0000256" key="11">
    <source>
        <dbReference type="ARBA" id="ARBA00023277"/>
    </source>
</evidence>
<dbReference type="Proteomes" id="UP000019376">
    <property type="component" value="Unassembled WGS sequence"/>
</dbReference>
<evidence type="ECO:0000256" key="6">
    <source>
        <dbReference type="ARBA" id="ARBA00022525"/>
    </source>
</evidence>
<dbReference type="SUPFAM" id="SSF75005">
    <property type="entry name" value="Arabinanase/levansucrase/invertase"/>
    <property type="match status" value="1"/>
</dbReference>
<dbReference type="Pfam" id="PF04616">
    <property type="entry name" value="Glyco_hydro_43"/>
    <property type="match status" value="1"/>
</dbReference>
<dbReference type="OrthoDB" id="195678at2759"/>
<evidence type="ECO:0000256" key="2">
    <source>
        <dbReference type="ARBA" id="ARBA00004613"/>
    </source>
</evidence>
<feature type="active site" description="Proton acceptor" evidence="16">
    <location>
        <position position="46"/>
    </location>
</feature>
<evidence type="ECO:0000256" key="14">
    <source>
        <dbReference type="ARBA" id="ARBA00025221"/>
    </source>
</evidence>
<organism evidence="18 19">
    <name type="scientific">Penicillium oxalicum (strain 114-2 / CGMCC 5302)</name>
    <name type="common">Penicillium decumbens</name>
    <dbReference type="NCBI Taxonomy" id="933388"/>
    <lineage>
        <taxon>Eukaryota</taxon>
        <taxon>Fungi</taxon>
        <taxon>Dikarya</taxon>
        <taxon>Ascomycota</taxon>
        <taxon>Pezizomycotina</taxon>
        <taxon>Eurotiomycetes</taxon>
        <taxon>Eurotiomycetidae</taxon>
        <taxon>Eurotiales</taxon>
        <taxon>Aspergillaceae</taxon>
        <taxon>Penicillium</taxon>
    </lineage>
</organism>
<feature type="active site" description="Proton donor" evidence="16">
    <location>
        <position position="239"/>
    </location>
</feature>
<evidence type="ECO:0000256" key="12">
    <source>
        <dbReference type="ARBA" id="ARBA00023295"/>
    </source>
</evidence>
<dbReference type="GO" id="GO:0005576">
    <property type="term" value="C:extracellular region"/>
    <property type="evidence" value="ECO:0007669"/>
    <property type="project" value="UniProtKB-SubCell"/>
</dbReference>
<dbReference type="GO" id="GO:0046558">
    <property type="term" value="F:arabinan endo-1,5-alpha-L-arabinosidase activity"/>
    <property type="evidence" value="ECO:0007669"/>
    <property type="project" value="UniProtKB-EC"/>
</dbReference>
<dbReference type="PIRSF" id="PIRSF026534">
    <property type="entry name" value="Endo_alpha-L-arabinosidase"/>
    <property type="match status" value="1"/>
</dbReference>
<keyword evidence="6" id="KW-0964">Secreted</keyword>
<feature type="site" description="Important for catalytic activity, responsible for pKa modulation of the active site Glu and correct orientation of both the proton donor and substrate" evidence="17">
    <location>
        <position position="166"/>
    </location>
</feature>
<evidence type="ECO:0000256" key="5">
    <source>
        <dbReference type="ARBA" id="ARBA00012586"/>
    </source>
</evidence>
<dbReference type="InterPro" id="IPR016840">
    <property type="entry name" value="Glyco_hydro_43_endo_a_Ara-ase"/>
</dbReference>
<dbReference type="UniPathway" id="UPA00667"/>
<reference evidence="18 19" key="1">
    <citation type="journal article" date="2013" name="PLoS ONE">
        <title>Genomic and secretomic analyses reveal unique features of the lignocellulolytic enzyme system of Penicillium decumbens.</title>
        <authorList>
            <person name="Liu G."/>
            <person name="Zhang L."/>
            <person name="Wei X."/>
            <person name="Zou G."/>
            <person name="Qin Y."/>
            <person name="Ma L."/>
            <person name="Li J."/>
            <person name="Zheng H."/>
            <person name="Wang S."/>
            <person name="Wang C."/>
            <person name="Xun L."/>
            <person name="Zhao G.-P."/>
            <person name="Zhou Z."/>
            <person name="Qu Y."/>
        </authorList>
    </citation>
    <scope>NUCLEOTIDE SEQUENCE [LARGE SCALE GENOMIC DNA]</scope>
    <source>
        <strain evidence="19">114-2 / CGMCC 5302</strain>
    </source>
</reference>
<comment type="function">
    <text evidence="14">Endo-1,5-alpha-L-arabinanase involved in degradation of pectin. Its preferred substrate is linear 1,5-alpha-L-arabinan.</text>
</comment>